<feature type="transmembrane region" description="Helical" evidence="1">
    <location>
        <begin position="100"/>
        <end position="120"/>
    </location>
</feature>
<keyword evidence="1" id="KW-0472">Membrane</keyword>
<reference evidence="2 3" key="1">
    <citation type="submission" date="2016-04" db="EMBL/GenBank/DDBJ databases">
        <authorList>
            <person name="Chen L."/>
            <person name="Zhuang W."/>
            <person name="Wang G."/>
        </authorList>
    </citation>
    <scope>NUCLEOTIDE SEQUENCE [LARGE SCALE GENOMIC DNA]</scope>
    <source>
        <strain evidence="3">GR20</strain>
    </source>
</reference>
<accession>A0ABX3NZW0</accession>
<feature type="transmembrane region" description="Helical" evidence="1">
    <location>
        <begin position="35"/>
        <end position="56"/>
    </location>
</feature>
<dbReference type="EMBL" id="LWBO01000005">
    <property type="protein sequence ID" value="OQP51405.1"/>
    <property type="molecule type" value="Genomic_DNA"/>
</dbReference>
<protein>
    <recommendedName>
        <fullName evidence="4">Integral membrane protein</fullName>
    </recommendedName>
</protein>
<evidence type="ECO:0000256" key="1">
    <source>
        <dbReference type="SAM" id="Phobius"/>
    </source>
</evidence>
<evidence type="ECO:0008006" key="4">
    <source>
        <dbReference type="Google" id="ProtNLM"/>
    </source>
</evidence>
<evidence type="ECO:0000313" key="3">
    <source>
        <dbReference type="Proteomes" id="UP000192277"/>
    </source>
</evidence>
<keyword evidence="3" id="KW-1185">Reference proteome</keyword>
<feature type="transmembrane region" description="Helical" evidence="1">
    <location>
        <begin position="132"/>
        <end position="152"/>
    </location>
</feature>
<dbReference type="RefSeq" id="WP_014219907.1">
    <property type="nucleotide sequence ID" value="NZ_LWBO01000005.1"/>
</dbReference>
<feature type="transmembrane region" description="Helical" evidence="1">
    <location>
        <begin position="68"/>
        <end position="88"/>
    </location>
</feature>
<organism evidence="2 3">
    <name type="scientific">Niastella koreensis</name>
    <dbReference type="NCBI Taxonomy" id="354356"/>
    <lineage>
        <taxon>Bacteria</taxon>
        <taxon>Pseudomonadati</taxon>
        <taxon>Bacteroidota</taxon>
        <taxon>Chitinophagia</taxon>
        <taxon>Chitinophagales</taxon>
        <taxon>Chitinophagaceae</taxon>
        <taxon>Niastella</taxon>
    </lineage>
</organism>
<keyword evidence="1" id="KW-0812">Transmembrane</keyword>
<name>A0ABX3NZW0_9BACT</name>
<dbReference type="NCBIfam" id="NF038065">
    <property type="entry name" value="Pr6Pr"/>
    <property type="match status" value="1"/>
</dbReference>
<comment type="caution">
    <text evidence="2">The sequence shown here is derived from an EMBL/GenBank/DDBJ whole genome shotgun (WGS) entry which is preliminary data.</text>
</comment>
<dbReference type="Proteomes" id="UP000192277">
    <property type="component" value="Unassembled WGS sequence"/>
</dbReference>
<evidence type="ECO:0000313" key="2">
    <source>
        <dbReference type="EMBL" id="OQP51405.1"/>
    </source>
</evidence>
<sequence length="202" mass="23449">MQRILAIIIALLAWFAVITQLVLMLENRELGIGETLVSFLSFFTILTNTLVALFFTGRLLHIRITQKAGKLTAVTSYILIVGLVYQFLLRHLWQPTGLQWVVDELLHTVVPILVTIYWYLYEEKPAIHYKQIPGWLIYPLVYFVYILVRGMISYNYPYPFIDASQLGMGRALLNGVLILVFFVVIQILLIMFATRKVKLKRR</sequence>
<feature type="transmembrane region" description="Helical" evidence="1">
    <location>
        <begin position="172"/>
        <end position="193"/>
    </location>
</feature>
<gene>
    <name evidence="2" type="ORF">A4D02_25100</name>
</gene>
<proteinExistence type="predicted"/>
<dbReference type="InterPro" id="IPR049713">
    <property type="entry name" value="Pr6Pr-like"/>
</dbReference>
<keyword evidence="1" id="KW-1133">Transmembrane helix</keyword>